<dbReference type="Gene3D" id="3.40.50.10190">
    <property type="entry name" value="BRCT domain"/>
    <property type="match status" value="5"/>
</dbReference>
<dbReference type="CDD" id="cd00027">
    <property type="entry name" value="BRCT"/>
    <property type="match status" value="1"/>
</dbReference>
<dbReference type="GO" id="GO:0006302">
    <property type="term" value="P:double-strand break repair"/>
    <property type="evidence" value="ECO:0007669"/>
    <property type="project" value="TreeGrafter"/>
</dbReference>
<name>A0A165JIP6_XYLHT</name>
<feature type="domain" description="BRCT" evidence="2">
    <location>
        <begin position="73"/>
        <end position="160"/>
    </location>
</feature>
<sequence>MEQNGGICTSPFQIGEQMRLEHITHIISSTSDFPEYFAAIDRLISVVKPEWVHACLAKKKLSNPRQYSPDPRLFLSGVTICCADIPTGDKDAIIGGVLATGGLYSNQVTKLVTHIVALTENNDKCRIAQAKRLKCKTVLPHWFDDCLKLGRRIDERPYMLPNPEVLLKGPEEPVRILENTDIYGASSPHAGRLPTPTGSVGVQRRELTVFQGKKVMLSQDLGIGGHLRGTIEDLITRGGGLVTGSIYNADILVCHYREGKDYVIASRAGKDVGNLPWLYHLIAHNSWTSPMRRLLHYPLAKTGLPGFKGYRVSLSNYNGEARIYLENLIKAAGGEFTKTLNQDNTHLISAHTVSEKCIAAREWNIPVINHLWLEESYAAWRVQSLTTSRYTCFPPRTNLGEVIGQTEIDRNAIEHFFFPGGPERILLDESGKVLTGKHQTQKKSSNSLNADDKSHSFPSDKVHTLSSQDEAIRAGTPMRNGRVGARAATGLTPSTPRTGGEGKENETPSTVGSRGAKDRAVARLHDLAPDIALYEKEKRRQGGVIFGGRRMSDQDSSRKRTASSEFEPDMTNAEKHDPKRPKKGRPAATIRLLITGYKRWVEHPRKEDEDRRRLRDLGILIIQDPATCTHLAAPQILRTQKFICSIASGPTVISTDFVDHCLENGELLSPEAFLLNDPEKERLFDFKLKDAISRAKSNKRGLLRGRTIYCTENVHGGFGTYKNIIEANGGHCQLYRARAGATAPLRKAAQGIESNGIEGELAYSYLISDPSPEEKRLWNRFEDLARKQGSTPRIVSADWILNVAMSQTL</sequence>
<feature type="non-terminal residue" evidence="3">
    <location>
        <position position="809"/>
    </location>
</feature>
<dbReference type="Pfam" id="PF16770">
    <property type="entry name" value="RTT107_BRCT_5"/>
    <property type="match status" value="1"/>
</dbReference>
<dbReference type="CDD" id="cd17743">
    <property type="entry name" value="BRCT_BRC1_like_rpt5"/>
    <property type="match status" value="1"/>
</dbReference>
<dbReference type="CDD" id="cd18437">
    <property type="entry name" value="BRCT_BRC1_like_rpt3"/>
    <property type="match status" value="1"/>
</dbReference>
<dbReference type="InterPro" id="IPR001357">
    <property type="entry name" value="BRCT_dom"/>
</dbReference>
<dbReference type="CDD" id="cd18436">
    <property type="entry name" value="BRCT_BRC1_like_rpt2"/>
    <property type="match status" value="1"/>
</dbReference>
<dbReference type="CDD" id="cd18439">
    <property type="entry name" value="BRCT_BRC1_like_rpt6"/>
    <property type="match status" value="1"/>
</dbReference>
<dbReference type="GeneID" id="28895251"/>
<dbReference type="OrthoDB" id="342264at2759"/>
<keyword evidence="4" id="KW-1185">Reference proteome</keyword>
<evidence type="ECO:0000256" key="1">
    <source>
        <dbReference type="SAM" id="MobiDB-lite"/>
    </source>
</evidence>
<evidence type="ECO:0000313" key="4">
    <source>
        <dbReference type="Proteomes" id="UP000076632"/>
    </source>
</evidence>
<dbReference type="RefSeq" id="XP_018191847.1">
    <property type="nucleotide sequence ID" value="XM_018330114.1"/>
</dbReference>
<dbReference type="PANTHER" id="PTHR47667">
    <property type="entry name" value="REGULATOR OF TY1 TRANSPOSITION PROTEIN 107"/>
    <property type="match status" value="1"/>
</dbReference>
<dbReference type="AlphaFoldDB" id="A0A165JIP6"/>
<dbReference type="PANTHER" id="PTHR47667:SF1">
    <property type="entry name" value="REGULATOR OF TY1 TRANSPOSITION PROTEIN 107"/>
    <property type="match status" value="1"/>
</dbReference>
<reference evidence="3 4" key="1">
    <citation type="journal article" date="2016" name="Fungal Biol.">
        <title>The genome of Xylona heveae provides a window into fungal endophytism.</title>
        <authorList>
            <person name="Gazis R."/>
            <person name="Kuo A."/>
            <person name="Riley R."/>
            <person name="LaButti K."/>
            <person name="Lipzen A."/>
            <person name="Lin J."/>
            <person name="Amirebrahimi M."/>
            <person name="Hesse C.N."/>
            <person name="Spatafora J.W."/>
            <person name="Henrissat B."/>
            <person name="Hainaut M."/>
            <person name="Grigoriev I.V."/>
            <person name="Hibbett D.S."/>
        </authorList>
    </citation>
    <scope>NUCLEOTIDE SEQUENCE [LARGE SCALE GENOMIC DNA]</scope>
    <source>
        <strain evidence="3 4">TC161</strain>
    </source>
</reference>
<feature type="domain" description="BRCT" evidence="2">
    <location>
        <begin position="307"/>
        <end position="390"/>
    </location>
</feature>
<dbReference type="FunFam" id="3.40.50.10190:FF:000048">
    <property type="entry name" value="DNA repair protein Rtt107"/>
    <property type="match status" value="1"/>
</dbReference>
<gene>
    <name evidence="3" type="ORF">L228DRAFT_216466</name>
</gene>
<dbReference type="InterPro" id="IPR036420">
    <property type="entry name" value="BRCT_dom_sf"/>
</dbReference>
<evidence type="ECO:0000259" key="2">
    <source>
        <dbReference type="PROSITE" id="PS50172"/>
    </source>
</evidence>
<dbReference type="STRING" id="1328760.A0A165JIP6"/>
<dbReference type="GO" id="GO:0005634">
    <property type="term" value="C:nucleus"/>
    <property type="evidence" value="ECO:0007669"/>
    <property type="project" value="TreeGrafter"/>
</dbReference>
<dbReference type="InParanoid" id="A0A165JIP6"/>
<dbReference type="FunFam" id="3.40.50.10190:FF:000066">
    <property type="entry name" value="BRCT domain protein (Eurofung)"/>
    <property type="match status" value="1"/>
</dbReference>
<feature type="compositionally biased region" description="Basic and acidic residues" evidence="1">
    <location>
        <begin position="450"/>
        <end position="463"/>
    </location>
</feature>
<feature type="domain" description="BRCT" evidence="2">
    <location>
        <begin position="1"/>
        <end position="69"/>
    </location>
</feature>
<dbReference type="GO" id="GO:1990683">
    <property type="term" value="P:DNA double-strand break attachment to nuclear envelope"/>
    <property type="evidence" value="ECO:0007669"/>
    <property type="project" value="TreeGrafter"/>
</dbReference>
<proteinExistence type="predicted"/>
<dbReference type="SMART" id="SM00292">
    <property type="entry name" value="BRCT"/>
    <property type="match status" value="5"/>
</dbReference>
<dbReference type="FunCoup" id="A0A165JIP6">
    <property type="interactions" value="51"/>
</dbReference>
<dbReference type="InterPro" id="IPR053036">
    <property type="entry name" value="CellCycle_DNARepair_Reg"/>
</dbReference>
<organism evidence="3 4">
    <name type="scientific">Xylona heveae (strain CBS 132557 / TC161)</name>
    <dbReference type="NCBI Taxonomy" id="1328760"/>
    <lineage>
        <taxon>Eukaryota</taxon>
        <taxon>Fungi</taxon>
        <taxon>Dikarya</taxon>
        <taxon>Ascomycota</taxon>
        <taxon>Pezizomycotina</taxon>
        <taxon>Xylonomycetes</taxon>
        <taxon>Xylonales</taxon>
        <taxon>Xylonaceae</taxon>
        <taxon>Xylona</taxon>
    </lineage>
</organism>
<evidence type="ECO:0000313" key="3">
    <source>
        <dbReference type="EMBL" id="KZF26292.1"/>
    </source>
</evidence>
<dbReference type="SUPFAM" id="SSF52113">
    <property type="entry name" value="BRCT domain"/>
    <property type="match status" value="5"/>
</dbReference>
<feature type="region of interest" description="Disordered" evidence="1">
    <location>
        <begin position="547"/>
        <end position="585"/>
    </location>
</feature>
<dbReference type="Pfam" id="PF12738">
    <property type="entry name" value="PTCB-BRCT"/>
    <property type="match status" value="1"/>
</dbReference>
<dbReference type="OMA" id="SWLYHLI"/>
<dbReference type="Proteomes" id="UP000076632">
    <property type="component" value="Unassembled WGS sequence"/>
</dbReference>
<dbReference type="GO" id="GO:0035361">
    <property type="term" value="C:Cul8-RING ubiquitin ligase complex"/>
    <property type="evidence" value="ECO:0007669"/>
    <property type="project" value="TreeGrafter"/>
</dbReference>
<accession>A0A165JIP6</accession>
<feature type="domain" description="BRCT" evidence="2">
    <location>
        <begin position="582"/>
        <end position="675"/>
    </location>
</feature>
<dbReference type="Pfam" id="PF00533">
    <property type="entry name" value="BRCT"/>
    <property type="match status" value="1"/>
</dbReference>
<feature type="region of interest" description="Disordered" evidence="1">
    <location>
        <begin position="436"/>
        <end position="518"/>
    </location>
</feature>
<dbReference type="EMBL" id="KV407454">
    <property type="protein sequence ID" value="KZF26292.1"/>
    <property type="molecule type" value="Genomic_DNA"/>
</dbReference>
<protein>
    <submittedName>
        <fullName evidence="3">BRCT domain-containing protein</fullName>
    </submittedName>
</protein>
<dbReference type="PROSITE" id="PS50172">
    <property type="entry name" value="BRCT"/>
    <property type="match status" value="4"/>
</dbReference>
<dbReference type="CDD" id="cd18438">
    <property type="entry name" value="BRCT_BRC1_like_rpt4"/>
    <property type="match status" value="1"/>
</dbReference>